<evidence type="ECO:0000256" key="4">
    <source>
        <dbReference type="ARBA" id="ARBA00022801"/>
    </source>
</evidence>
<evidence type="ECO:0000313" key="11">
    <source>
        <dbReference type="Proteomes" id="UP000594220"/>
    </source>
</evidence>
<dbReference type="SMART" id="SM00115">
    <property type="entry name" value="CASc"/>
    <property type="match status" value="1"/>
</dbReference>
<dbReference type="SUPFAM" id="SSF52129">
    <property type="entry name" value="Caspase-like"/>
    <property type="match status" value="1"/>
</dbReference>
<dbReference type="KEGG" id="cpoo:109311768"/>
<evidence type="ECO:0000256" key="2">
    <source>
        <dbReference type="ARBA" id="ARBA00022670"/>
    </source>
</evidence>
<dbReference type="AlphaFoldDB" id="A0A7M4EN09"/>
<evidence type="ECO:0000256" key="3">
    <source>
        <dbReference type="ARBA" id="ARBA00022703"/>
    </source>
</evidence>
<feature type="domain" description="Caspase family p10" evidence="8">
    <location>
        <begin position="265"/>
        <end position="355"/>
    </location>
</feature>
<dbReference type="Gene3D" id="3.40.50.1460">
    <property type="match status" value="1"/>
</dbReference>
<sequence>MAAEARRLLQALDELDQAQLKACRCHLGFQGRVSQARLEAAGSREELAQLLLQLFPAAGQAAAVLSEALELSGRRDLAVALRRGQEHGPGSVAVPTKEKWQAAQQTHDEIKSSPDELEEYDMRNGRMAFLMCVKTNRPGAEKDIEVMRKLFQHYNFTHQECINPIGQDIVPKLEKFRDGINQSADVISCCLITLMSHGRENGWICGEDKDKVNLKDIFPLFNNANCPKLQGKPKIFIIQACRGSNKDEGVERMDNAFQESDDMMDSMRLPTSSDYYIVYSTQKGYVALRNEKHGSRMIEAMNEVFSQHGMKWHLGDLFTKVNKELMQRDFKIDNHIVKVTIVMESTLTKAVYLTPRLANK</sequence>
<keyword evidence="5" id="KW-0788">Thiol protease</keyword>
<dbReference type="Proteomes" id="UP000594220">
    <property type="component" value="Unplaced"/>
</dbReference>
<dbReference type="PROSITE" id="PS01122">
    <property type="entry name" value="CASPASE_CYS"/>
    <property type="match status" value="1"/>
</dbReference>
<dbReference type="Ensembl" id="ENSCPRT00005014522.1">
    <property type="protein sequence ID" value="ENSCPRP00005012323.1"/>
    <property type="gene ID" value="ENSCPRG00005008764.1"/>
</dbReference>
<dbReference type="RefSeq" id="XP_019393144.1">
    <property type="nucleotide sequence ID" value="XM_019537599.1"/>
</dbReference>
<dbReference type="OrthoDB" id="6097640at2759"/>
<dbReference type="GeneTree" id="ENSGT00940000164532"/>
<name>A0A7M4EN09_CROPO</name>
<evidence type="ECO:0000256" key="1">
    <source>
        <dbReference type="ARBA" id="ARBA00010134"/>
    </source>
</evidence>
<dbReference type="PRINTS" id="PR00376">
    <property type="entry name" value="IL1BCENZYME"/>
</dbReference>
<protein>
    <submittedName>
        <fullName evidence="10">Caspase 14</fullName>
    </submittedName>
</protein>
<dbReference type="OMA" id="TSCIDPD"/>
<dbReference type="InterPro" id="IPR002398">
    <property type="entry name" value="Pept_C14"/>
</dbReference>
<dbReference type="PANTHER" id="PTHR47901:SF8">
    <property type="entry name" value="CASPASE-3"/>
    <property type="match status" value="1"/>
</dbReference>
<reference evidence="10" key="2">
    <citation type="submission" date="2025-09" db="UniProtKB">
        <authorList>
            <consortium name="Ensembl"/>
        </authorList>
    </citation>
    <scope>IDENTIFICATION</scope>
</reference>
<evidence type="ECO:0000259" key="9">
    <source>
        <dbReference type="PROSITE" id="PS50208"/>
    </source>
</evidence>
<reference evidence="10" key="1">
    <citation type="submission" date="2025-08" db="UniProtKB">
        <authorList>
            <consortium name="Ensembl"/>
        </authorList>
    </citation>
    <scope>IDENTIFICATION</scope>
</reference>
<dbReference type="Pfam" id="PF02758">
    <property type="entry name" value="PYRIN"/>
    <property type="match status" value="1"/>
</dbReference>
<evidence type="ECO:0000259" key="8">
    <source>
        <dbReference type="PROSITE" id="PS50207"/>
    </source>
</evidence>
<feature type="domain" description="Caspase family p20" evidence="9">
    <location>
        <begin position="137"/>
        <end position="245"/>
    </location>
</feature>
<keyword evidence="2" id="KW-0645">Protease</keyword>
<dbReference type="InterPro" id="IPR033139">
    <property type="entry name" value="Caspase_cys_AS"/>
</dbReference>
<evidence type="ECO:0000256" key="7">
    <source>
        <dbReference type="RuleBase" id="RU003971"/>
    </source>
</evidence>
<dbReference type="Gene3D" id="1.10.533.10">
    <property type="entry name" value="Death Domain, Fas"/>
    <property type="match status" value="1"/>
</dbReference>
<dbReference type="InterPro" id="IPR011600">
    <property type="entry name" value="Pept_C14_caspase"/>
</dbReference>
<gene>
    <name evidence="10" type="primary">CASP14</name>
</gene>
<evidence type="ECO:0000313" key="10">
    <source>
        <dbReference type="Ensembl" id="ENSCPRP00005012323.1"/>
    </source>
</evidence>
<dbReference type="InterPro" id="IPR002138">
    <property type="entry name" value="Pept_C14_p10"/>
</dbReference>
<dbReference type="InterPro" id="IPR029030">
    <property type="entry name" value="Caspase-like_dom_sf"/>
</dbReference>
<dbReference type="GO" id="GO:0006915">
    <property type="term" value="P:apoptotic process"/>
    <property type="evidence" value="ECO:0007669"/>
    <property type="project" value="UniProtKB-KW"/>
</dbReference>
<keyword evidence="6" id="KW-0865">Zymogen</keyword>
<dbReference type="GO" id="GO:0006508">
    <property type="term" value="P:proteolysis"/>
    <property type="evidence" value="ECO:0007669"/>
    <property type="project" value="UniProtKB-KW"/>
</dbReference>
<dbReference type="Pfam" id="PF00656">
    <property type="entry name" value="Peptidase_C14"/>
    <property type="match status" value="1"/>
</dbReference>
<dbReference type="InterPro" id="IPR001309">
    <property type="entry name" value="Pept_C14_p20"/>
</dbReference>
<keyword evidence="11" id="KW-1185">Reference proteome</keyword>
<dbReference type="InterPro" id="IPR011029">
    <property type="entry name" value="DEATH-like_dom_sf"/>
</dbReference>
<dbReference type="SMART" id="SM01289">
    <property type="entry name" value="PYRIN"/>
    <property type="match status" value="1"/>
</dbReference>
<keyword evidence="4" id="KW-0378">Hydrolase</keyword>
<dbReference type="CTD" id="23581"/>
<dbReference type="GO" id="GO:0004197">
    <property type="term" value="F:cysteine-type endopeptidase activity"/>
    <property type="evidence" value="ECO:0007669"/>
    <property type="project" value="InterPro"/>
</dbReference>
<evidence type="ECO:0000256" key="6">
    <source>
        <dbReference type="ARBA" id="ARBA00023145"/>
    </source>
</evidence>
<keyword evidence="3" id="KW-0053">Apoptosis</keyword>
<dbReference type="FunFam" id="3.40.50.1460:FF:000019">
    <property type="entry name" value="caspase-14-like"/>
    <property type="match status" value="1"/>
</dbReference>
<evidence type="ECO:0000256" key="5">
    <source>
        <dbReference type="ARBA" id="ARBA00022807"/>
    </source>
</evidence>
<dbReference type="PANTHER" id="PTHR47901">
    <property type="entry name" value="CASPASE RECRUITMENT DOMAIN-CONTAINING PROTEIN 18"/>
    <property type="match status" value="1"/>
</dbReference>
<comment type="similarity">
    <text evidence="1 7">Belongs to the peptidase C14A family.</text>
</comment>
<dbReference type="InterPro" id="IPR015917">
    <property type="entry name" value="Pept_C14A"/>
</dbReference>
<dbReference type="PROSITE" id="PS50208">
    <property type="entry name" value="CASPASE_P20"/>
    <property type="match status" value="1"/>
</dbReference>
<accession>A0A7M4EN09</accession>
<dbReference type="PROSITE" id="PS50207">
    <property type="entry name" value="CASPASE_P10"/>
    <property type="match status" value="1"/>
</dbReference>
<dbReference type="InterPro" id="IPR004020">
    <property type="entry name" value="DAPIN"/>
</dbReference>
<organism evidence="10 11">
    <name type="scientific">Crocodylus porosus</name>
    <name type="common">Saltwater crocodile</name>
    <name type="synonym">Estuarine crocodile</name>
    <dbReference type="NCBI Taxonomy" id="8502"/>
    <lineage>
        <taxon>Eukaryota</taxon>
        <taxon>Metazoa</taxon>
        <taxon>Chordata</taxon>
        <taxon>Craniata</taxon>
        <taxon>Vertebrata</taxon>
        <taxon>Euteleostomi</taxon>
        <taxon>Archelosauria</taxon>
        <taxon>Archosauria</taxon>
        <taxon>Crocodylia</taxon>
        <taxon>Longirostres</taxon>
        <taxon>Crocodylidae</taxon>
        <taxon>Crocodylus</taxon>
    </lineage>
</organism>
<dbReference type="GeneID" id="109311768"/>
<proteinExistence type="inferred from homology"/>